<dbReference type="InterPro" id="IPR036163">
    <property type="entry name" value="HMA_dom_sf"/>
</dbReference>
<dbReference type="InterPro" id="IPR017969">
    <property type="entry name" value="Heavy-metal-associated_CS"/>
</dbReference>
<dbReference type="InterPro" id="IPR006121">
    <property type="entry name" value="HMA_dom"/>
</dbReference>
<dbReference type="PROSITE" id="PS01047">
    <property type="entry name" value="HMA_1"/>
    <property type="match status" value="1"/>
</dbReference>
<dbReference type="GO" id="GO:0046872">
    <property type="term" value="F:metal ion binding"/>
    <property type="evidence" value="ECO:0007669"/>
    <property type="project" value="UniProtKB-KW"/>
</dbReference>
<evidence type="ECO:0000259" key="2">
    <source>
        <dbReference type="PROSITE" id="PS50846"/>
    </source>
</evidence>
<protein>
    <submittedName>
        <fullName evidence="3">Heavy metal transporter</fullName>
    </submittedName>
</protein>
<accession>A0A0W7TSB1</accession>
<evidence type="ECO:0000256" key="1">
    <source>
        <dbReference type="ARBA" id="ARBA00022723"/>
    </source>
</evidence>
<dbReference type="Gene3D" id="3.30.70.100">
    <property type="match status" value="1"/>
</dbReference>
<proteinExistence type="predicted"/>
<dbReference type="PROSITE" id="PS50846">
    <property type="entry name" value="HMA_2"/>
    <property type="match status" value="1"/>
</dbReference>
<keyword evidence="1" id="KW-0479">Metal-binding</keyword>
<gene>
    <name evidence="3" type="ORF">ASJ35_06805</name>
</gene>
<evidence type="ECO:0000313" key="3">
    <source>
        <dbReference type="EMBL" id="KUE76715.1"/>
    </source>
</evidence>
<name>A0A0W7TSB1_9FIRM</name>
<dbReference type="SUPFAM" id="SSF55008">
    <property type="entry name" value="HMA, heavy metal-associated domain"/>
    <property type="match status" value="1"/>
</dbReference>
<sequence length="72" mass="7841">MKKTIKLLDLDCGHCADKIQNAVKKIDGVTSVSVNFLGQKMVLEAPDDQFDAVLAEAKTLIKQIEPDVTVKA</sequence>
<dbReference type="RefSeq" id="WP_002576192.1">
    <property type="nucleotide sequence ID" value="NZ_LMUA01000007.1"/>
</dbReference>
<feature type="domain" description="HMA" evidence="2">
    <location>
        <begin position="1"/>
        <end position="69"/>
    </location>
</feature>
<organism evidence="3 4">
    <name type="scientific">Ruthenibacterium lactatiformans</name>
    <dbReference type="NCBI Taxonomy" id="1550024"/>
    <lineage>
        <taxon>Bacteria</taxon>
        <taxon>Bacillati</taxon>
        <taxon>Bacillota</taxon>
        <taxon>Clostridia</taxon>
        <taxon>Eubacteriales</taxon>
        <taxon>Oscillospiraceae</taxon>
        <taxon>Ruthenibacterium</taxon>
    </lineage>
</organism>
<dbReference type="CDD" id="cd00371">
    <property type="entry name" value="HMA"/>
    <property type="match status" value="1"/>
</dbReference>
<dbReference type="Pfam" id="PF00403">
    <property type="entry name" value="HMA"/>
    <property type="match status" value="1"/>
</dbReference>
<reference evidence="3 4" key="1">
    <citation type="submission" date="2015-10" db="EMBL/GenBank/DDBJ databases">
        <title>A novel member of the family Ruminococcaceae isolated from human faeces.</title>
        <authorList>
            <person name="Shkoporov A.N."/>
            <person name="Chaplin A.V."/>
            <person name="Motuzova O.V."/>
            <person name="Kafarskaia L.I."/>
            <person name="Efimov B.A."/>
        </authorList>
    </citation>
    <scope>NUCLEOTIDE SEQUENCE [LARGE SCALE GENOMIC DNA]</scope>
    <source>
        <strain evidence="3 4">668</strain>
    </source>
</reference>
<comment type="caution">
    <text evidence="3">The sequence shown here is derived from an EMBL/GenBank/DDBJ whole genome shotgun (WGS) entry which is preliminary data.</text>
</comment>
<dbReference type="AlphaFoldDB" id="A0A0W7TSB1"/>
<dbReference type="GeneID" id="23114191"/>
<dbReference type="EMBL" id="LMUA01000007">
    <property type="protein sequence ID" value="KUE76715.1"/>
    <property type="molecule type" value="Genomic_DNA"/>
</dbReference>
<evidence type="ECO:0000313" key="4">
    <source>
        <dbReference type="Proteomes" id="UP000053433"/>
    </source>
</evidence>
<dbReference type="Proteomes" id="UP000053433">
    <property type="component" value="Unassembled WGS sequence"/>
</dbReference>